<dbReference type="Pfam" id="PF00037">
    <property type="entry name" value="Fer4"/>
    <property type="match status" value="1"/>
</dbReference>
<comment type="caution">
    <text evidence="2">The sequence shown here is derived from an EMBL/GenBank/DDBJ whole genome shotgun (WGS) entry which is preliminary data.</text>
</comment>
<feature type="non-terminal residue" evidence="2">
    <location>
        <position position="213"/>
    </location>
</feature>
<protein>
    <recommendedName>
        <fullName evidence="1">4Fe-4S ferredoxin-type domain-containing protein</fullName>
    </recommendedName>
</protein>
<dbReference type="PROSITE" id="PS00198">
    <property type="entry name" value="4FE4S_FER_1"/>
    <property type="match status" value="1"/>
</dbReference>
<evidence type="ECO:0000259" key="1">
    <source>
        <dbReference type="PROSITE" id="PS51379"/>
    </source>
</evidence>
<organism evidence="2">
    <name type="scientific">marine sediment metagenome</name>
    <dbReference type="NCBI Taxonomy" id="412755"/>
    <lineage>
        <taxon>unclassified sequences</taxon>
        <taxon>metagenomes</taxon>
        <taxon>ecological metagenomes</taxon>
    </lineage>
</organism>
<accession>X1HD52</accession>
<dbReference type="PANTHER" id="PTHR42827">
    <property type="entry name" value="IRON-SULFUR CLUSTER-BINDING PROTEIN-RELATED"/>
    <property type="match status" value="1"/>
</dbReference>
<gene>
    <name evidence="2" type="ORF">S03H2_29857</name>
</gene>
<dbReference type="PANTHER" id="PTHR42827:SF1">
    <property type="entry name" value="IRON-SULFUR CLUSTER-BINDING PROTEIN"/>
    <property type="match status" value="1"/>
</dbReference>
<name>X1HD52_9ZZZZ</name>
<dbReference type="SUPFAM" id="SSF54862">
    <property type="entry name" value="4Fe-4S ferredoxins"/>
    <property type="match status" value="1"/>
</dbReference>
<feature type="domain" description="4Fe-4S ferredoxin-type" evidence="1">
    <location>
        <begin position="156"/>
        <end position="189"/>
    </location>
</feature>
<dbReference type="AlphaFoldDB" id="X1HD52"/>
<evidence type="ECO:0000313" key="2">
    <source>
        <dbReference type="EMBL" id="GAH51784.1"/>
    </source>
</evidence>
<dbReference type="PROSITE" id="PS51379">
    <property type="entry name" value="4FE4S_FER_2"/>
    <property type="match status" value="1"/>
</dbReference>
<proteinExistence type="predicted"/>
<sequence length="213" mass="23931">MILELITSEEIKQCLKTKEAAIAGIADTNFLKKTFGLSRKELKKYSRAVSIGVQLSDEIIDSISEGPTKEYAQHYRDKNSELDYLSEFLSERIREKGFVALPIPVSKRYDKKKLAAIFPHKTASILSGLGWIGKSALLISHEYGPRVRLSTVLTNAPLDVDEPQRTSECEDCDSCVQACPVGAIKGKLWTFGMKREELLDANKCKEYLDIQKK</sequence>
<dbReference type="InterPro" id="IPR017900">
    <property type="entry name" value="4Fe4S_Fe_S_CS"/>
</dbReference>
<dbReference type="EMBL" id="BARU01018040">
    <property type="protein sequence ID" value="GAH51784.1"/>
    <property type="molecule type" value="Genomic_DNA"/>
</dbReference>
<dbReference type="InterPro" id="IPR017896">
    <property type="entry name" value="4Fe4S_Fe-S-bd"/>
</dbReference>
<reference evidence="2" key="1">
    <citation type="journal article" date="2014" name="Front. Microbiol.">
        <title>High frequency of phylogenetically diverse reductive dehalogenase-homologous genes in deep subseafloor sedimentary metagenomes.</title>
        <authorList>
            <person name="Kawai M."/>
            <person name="Futagami T."/>
            <person name="Toyoda A."/>
            <person name="Takaki Y."/>
            <person name="Nishi S."/>
            <person name="Hori S."/>
            <person name="Arai W."/>
            <person name="Tsubouchi T."/>
            <person name="Morono Y."/>
            <person name="Uchiyama I."/>
            <person name="Ito T."/>
            <person name="Fujiyama A."/>
            <person name="Inagaki F."/>
            <person name="Takami H."/>
        </authorList>
    </citation>
    <scope>NUCLEOTIDE SEQUENCE</scope>
    <source>
        <strain evidence="2">Expedition CK06-06</strain>
    </source>
</reference>